<evidence type="ECO:0000313" key="2">
    <source>
        <dbReference type="EMBL" id="KAJ7663501.1"/>
    </source>
</evidence>
<dbReference type="PANTHER" id="PTHR31912:SF34">
    <property type="entry name" value="NOTOCHORD-RELATED PROTEIN"/>
    <property type="match status" value="1"/>
</dbReference>
<dbReference type="EMBL" id="JARKIE010000233">
    <property type="protein sequence ID" value="KAJ7663501.1"/>
    <property type="molecule type" value="Genomic_DNA"/>
</dbReference>
<evidence type="ECO:0000313" key="3">
    <source>
        <dbReference type="Proteomes" id="UP001221757"/>
    </source>
</evidence>
<dbReference type="PANTHER" id="PTHR31912">
    <property type="entry name" value="IP13529P"/>
    <property type="match status" value="1"/>
</dbReference>
<name>A0AAD7G3C8_MYCRO</name>
<keyword evidence="3" id="KW-1185">Reference proteome</keyword>
<reference evidence="2" key="1">
    <citation type="submission" date="2023-03" db="EMBL/GenBank/DDBJ databases">
        <title>Massive genome expansion in bonnet fungi (Mycena s.s.) driven by repeated elements and novel gene families across ecological guilds.</title>
        <authorList>
            <consortium name="Lawrence Berkeley National Laboratory"/>
            <person name="Harder C.B."/>
            <person name="Miyauchi S."/>
            <person name="Viragh M."/>
            <person name="Kuo A."/>
            <person name="Thoen E."/>
            <person name="Andreopoulos B."/>
            <person name="Lu D."/>
            <person name="Skrede I."/>
            <person name="Drula E."/>
            <person name="Henrissat B."/>
            <person name="Morin E."/>
            <person name="Kohler A."/>
            <person name="Barry K."/>
            <person name="LaButti K."/>
            <person name="Morin E."/>
            <person name="Salamov A."/>
            <person name="Lipzen A."/>
            <person name="Mereny Z."/>
            <person name="Hegedus B."/>
            <person name="Baldrian P."/>
            <person name="Stursova M."/>
            <person name="Weitz H."/>
            <person name="Taylor A."/>
            <person name="Grigoriev I.V."/>
            <person name="Nagy L.G."/>
            <person name="Martin F."/>
            <person name="Kauserud H."/>
        </authorList>
    </citation>
    <scope>NUCLEOTIDE SEQUENCE</scope>
    <source>
        <strain evidence="2">CBHHK067</strain>
    </source>
</reference>
<dbReference type="Proteomes" id="UP001221757">
    <property type="component" value="Unassembled WGS sequence"/>
</dbReference>
<proteinExistence type="predicted"/>
<accession>A0AAD7G3C8</accession>
<feature type="region of interest" description="Disordered" evidence="1">
    <location>
        <begin position="1026"/>
        <end position="1130"/>
    </location>
</feature>
<evidence type="ECO:0000256" key="1">
    <source>
        <dbReference type="SAM" id="MobiDB-lite"/>
    </source>
</evidence>
<gene>
    <name evidence="2" type="ORF">B0H17DRAFT_952631</name>
</gene>
<comment type="caution">
    <text evidence="2">The sequence shown here is derived from an EMBL/GenBank/DDBJ whole genome shotgun (WGS) entry which is preliminary data.</text>
</comment>
<feature type="compositionally biased region" description="Acidic residues" evidence="1">
    <location>
        <begin position="1119"/>
        <end position="1130"/>
    </location>
</feature>
<feature type="compositionally biased region" description="Basic and acidic residues" evidence="1">
    <location>
        <begin position="1032"/>
        <end position="1043"/>
    </location>
</feature>
<sequence length="1130" mass="128324">MWADWDAKGAQFSAGDDIDEAHAQRERLREGVDSFGFWNPEAVARGLGFGDADVEGQILAEDEEEDFLSEIMRNAGLEEPEPESSGEPSQSLIPNSEWFPYPSKMMFLLDTLDNLPRLRISGSLMRVFLWVLKEARCKDVPSFDHLRRVQKSIRTECGIPTIPCKSVQGNVFFMNDPAAIIAQDWANPMTRKLIHVYPEIPKDGIIKEIWHAQKWRQNMDLDCLSPMWDSGSSHYYVNEICRLRDGKFFIPIRWVVCDGKVHADSFSVSFNDQVAIVKDSETSLVCSDQFVDNYFDLEHVGKIPEWAAVSIESGHAARMPNPKRIIAGGDPLYCSLVDYFGDDVSGNRTKSWNKHWNAYMTHRNLPRQLLQQEFHVHFVSTSPNASITEQYTEFKKRVELTHQEPVKVQDETGATTRFCLHVNSGPSDNPMQSEISSHIGGKGNHLCRKCNAGGTQKDKATDEGYHALFEPGTPRTKDHILDELGNQVRLACSGILQPIKDSQTRTGVKDMYTQYWIDELISRFKEMKKDDPTRSTADIQEELVQWTVENSDKIYSGFLKTKGFDPTRDTPVEILHTILLGIVKYIWHISHTPWSEAKKKTYALRLQSTATDGLSIHAIRANYIMQYAGSLVGRQLKTIVQTNIFHVHGLVTEHQFMGWKATGELAALLWFPEIRNPQEYRQDLKVAVANVLDIFAMIDPSKIITKVKYHLLVHLEDDTVEFGPLIGVMTEIFECFNAIFRFCSILSNHLAPSRDIAIQLGDQEGLKHRLTGGWWRTTDNKWQQAGRGVRHFMEKHPVLQKLVGWSEPKVLVHATKLAPLPRGQRERVRHKLGVTSAALALNFGSYSAESTWTKCSHVISESLDQCLIGSWVFAQPLNNCQNSVISGRISDILQGQDSLVLVVLELFQVRSTRDELYGMPVLVRRDSETTFSILSGKNIKFKFNVQHDCYSAKCEATGTRLRMQERVESDHIDNFIVHNPLDRYIINSHAFHNAHLLRATLPRDLIAPIPLFEDRREKHNEMAAVLRATVNTKRDQRKATAEKRKGRVDDDEDISRPQKRPKTSAAPRVGRRQTVNVGAETLVAGREKRQITRTRKAAEMDVCSDEEEPGLTESSSGEDLYDDSAGEYSD</sequence>
<organism evidence="2 3">
    <name type="scientific">Mycena rosella</name>
    <name type="common">Pink bonnet</name>
    <name type="synonym">Agaricus rosellus</name>
    <dbReference type="NCBI Taxonomy" id="1033263"/>
    <lineage>
        <taxon>Eukaryota</taxon>
        <taxon>Fungi</taxon>
        <taxon>Dikarya</taxon>
        <taxon>Basidiomycota</taxon>
        <taxon>Agaricomycotina</taxon>
        <taxon>Agaricomycetes</taxon>
        <taxon>Agaricomycetidae</taxon>
        <taxon>Agaricales</taxon>
        <taxon>Marasmiineae</taxon>
        <taxon>Mycenaceae</taxon>
        <taxon>Mycena</taxon>
    </lineage>
</organism>
<protein>
    <submittedName>
        <fullName evidence="2">Uncharacterized protein</fullName>
    </submittedName>
</protein>
<dbReference type="AlphaFoldDB" id="A0AAD7G3C8"/>